<dbReference type="CDD" id="cd03794">
    <property type="entry name" value="GT4_WbuB-like"/>
    <property type="match status" value="1"/>
</dbReference>
<evidence type="ECO:0000259" key="2">
    <source>
        <dbReference type="Pfam" id="PF13579"/>
    </source>
</evidence>
<reference evidence="3 4" key="1">
    <citation type="submission" date="2016-10" db="EMBL/GenBank/DDBJ databases">
        <authorList>
            <person name="de Groot N.N."/>
        </authorList>
    </citation>
    <scope>NUCLEOTIDE SEQUENCE [LARGE SCALE GENOMIC DNA]</scope>
    <source>
        <strain evidence="3 4">HLD2</strain>
    </source>
</reference>
<evidence type="ECO:0000313" key="3">
    <source>
        <dbReference type="EMBL" id="SCZ61504.1"/>
    </source>
</evidence>
<dbReference type="Gene3D" id="3.40.50.2000">
    <property type="entry name" value="Glycogen Phosphorylase B"/>
    <property type="match status" value="2"/>
</dbReference>
<dbReference type="OrthoDB" id="9764577at2"/>
<gene>
    <name evidence="3" type="ORF">SAMN03097708_02146</name>
</gene>
<keyword evidence="3" id="KW-0808">Transferase</keyword>
<protein>
    <submittedName>
        <fullName evidence="3">Glycosyltransferase involved in cell wall bisynthesis</fullName>
    </submittedName>
</protein>
<dbReference type="InterPro" id="IPR028098">
    <property type="entry name" value="Glyco_trans_4-like_N"/>
</dbReference>
<dbReference type="Pfam" id="PF13692">
    <property type="entry name" value="Glyco_trans_1_4"/>
    <property type="match status" value="1"/>
</dbReference>
<dbReference type="STRING" id="415747.SAMN03097708_02146"/>
<dbReference type="EMBL" id="FMWD01000006">
    <property type="protein sequence ID" value="SCZ61504.1"/>
    <property type="molecule type" value="Genomic_DNA"/>
</dbReference>
<dbReference type="Pfam" id="PF13579">
    <property type="entry name" value="Glyco_trans_4_4"/>
    <property type="match status" value="1"/>
</dbReference>
<dbReference type="Proteomes" id="UP000199648">
    <property type="component" value="Unassembled WGS sequence"/>
</dbReference>
<proteinExistence type="predicted"/>
<name>A0A1G5QI79_9GAMM</name>
<organism evidence="3 4">
    <name type="scientific">Thiohalomonas denitrificans</name>
    <dbReference type="NCBI Taxonomy" id="415747"/>
    <lineage>
        <taxon>Bacteria</taxon>
        <taxon>Pseudomonadati</taxon>
        <taxon>Pseudomonadota</taxon>
        <taxon>Gammaproteobacteria</taxon>
        <taxon>Thiohalomonadales</taxon>
        <taxon>Thiohalomonadaceae</taxon>
        <taxon>Thiohalomonas</taxon>
    </lineage>
</organism>
<accession>A0A1G5QI79</accession>
<dbReference type="SUPFAM" id="SSF53756">
    <property type="entry name" value="UDP-Glycosyltransferase/glycogen phosphorylase"/>
    <property type="match status" value="1"/>
</dbReference>
<feature type="domain" description="Glycosyltransferase subfamily 4-like N-terminal" evidence="2">
    <location>
        <begin position="18"/>
        <end position="190"/>
    </location>
</feature>
<evidence type="ECO:0000313" key="4">
    <source>
        <dbReference type="Proteomes" id="UP000199648"/>
    </source>
</evidence>
<dbReference type="GO" id="GO:0016757">
    <property type="term" value="F:glycosyltransferase activity"/>
    <property type="evidence" value="ECO:0007669"/>
    <property type="project" value="UniProtKB-ARBA"/>
</dbReference>
<evidence type="ECO:0000256" key="1">
    <source>
        <dbReference type="SAM" id="MobiDB-lite"/>
    </source>
</evidence>
<keyword evidence="4" id="KW-1185">Reference proteome</keyword>
<dbReference type="AlphaFoldDB" id="A0A1G5QI79"/>
<sequence>MRITYIHQYFNTPDMSGGTRSYEMARRLVDKGHQVNMITSWRHNDVKTSPFETVEDGITVHWAPVPYSNYMSYRQRINSFLQFVVSAGRKAASLPSDLILATSTPLTIALPAVYAARRHSVPMVFEVRDLWPELPIAIGALKNPVWQHSARWLERWAYRNSEAVIALSPGMRDGVCRTGYPSDRVAVIPNSSDNDLFHAATRSGAAFRRARAWLGERPLIVYAGSFGRINGAGYLVDIAARLLKTAPDIRILLVGDGQERTKIIEKAKALGVYETNLFLEDPVTKREMPDVLAAADLACSLFVDLPEMQANSANKFFDALASGTPVLLNYGGWHAELVTREQAGLVVWGKSTEEAVAQIVSSLRDQVWMREAGENARATAERLFDRDVLANQLEHVLVMAYERQGNRVATIKAPSETSAPAPMSTAGPRQA</sequence>
<dbReference type="PANTHER" id="PTHR12526">
    <property type="entry name" value="GLYCOSYLTRANSFERASE"/>
    <property type="match status" value="1"/>
</dbReference>
<dbReference type="PANTHER" id="PTHR12526:SF638">
    <property type="entry name" value="SPORE COAT PROTEIN SA"/>
    <property type="match status" value="1"/>
</dbReference>
<feature type="region of interest" description="Disordered" evidence="1">
    <location>
        <begin position="411"/>
        <end position="431"/>
    </location>
</feature>